<dbReference type="EMBL" id="CP106679">
    <property type="protein sequence ID" value="UXP31789.1"/>
    <property type="molecule type" value="Genomic_DNA"/>
</dbReference>
<organism evidence="1 2">
    <name type="scientific">Reichenbachiella agarivorans</name>
    <dbReference type="NCBI Taxonomy" id="2979464"/>
    <lineage>
        <taxon>Bacteria</taxon>
        <taxon>Pseudomonadati</taxon>
        <taxon>Bacteroidota</taxon>
        <taxon>Cytophagia</taxon>
        <taxon>Cytophagales</taxon>
        <taxon>Reichenbachiellaceae</taxon>
        <taxon>Reichenbachiella</taxon>
    </lineage>
</organism>
<dbReference type="RefSeq" id="WP_262309228.1">
    <property type="nucleotide sequence ID" value="NZ_CP106679.1"/>
</dbReference>
<evidence type="ECO:0008006" key="3">
    <source>
        <dbReference type="Google" id="ProtNLM"/>
    </source>
</evidence>
<sequence length="179" mass="20251">MKTTTLLCLSLLCMHLCWGQNEEKESSEEKFKHHKIMVVMGHTHVPAGIDNNGKKEWLVLGSWGIDYDYRITSKWSIGLHSDLVLENFEYDDEEGATLQRSRPLASTITVSRKFGEHFSVMLGGGGEFAKEENLTLFRVGLDYGWELPGEWEIAASLMSDFKINAYNSWVLGIGVGRSF</sequence>
<protein>
    <recommendedName>
        <fullName evidence="3">Outer membrane protein beta-barrel domain-containing protein</fullName>
    </recommendedName>
</protein>
<evidence type="ECO:0000313" key="1">
    <source>
        <dbReference type="EMBL" id="UXP31789.1"/>
    </source>
</evidence>
<reference evidence="1" key="1">
    <citation type="submission" date="2022-09" db="EMBL/GenBank/DDBJ databases">
        <title>Comparative genomics and taxonomic characterization of three novel marine species of genus Reichenbachiella exhibiting antioxidant and polysaccharide degradation activities.</title>
        <authorList>
            <person name="Muhammad N."/>
            <person name="Lee Y.-J."/>
            <person name="Ko J."/>
            <person name="Kim S.-G."/>
        </authorList>
    </citation>
    <scope>NUCLEOTIDE SEQUENCE</scope>
    <source>
        <strain evidence="1">BKB1-1</strain>
    </source>
</reference>
<keyword evidence="2" id="KW-1185">Reference proteome</keyword>
<proteinExistence type="predicted"/>
<gene>
    <name evidence="1" type="ORF">N6H18_15685</name>
</gene>
<dbReference type="Proteomes" id="UP001065174">
    <property type="component" value="Chromosome"/>
</dbReference>
<evidence type="ECO:0000313" key="2">
    <source>
        <dbReference type="Proteomes" id="UP001065174"/>
    </source>
</evidence>
<accession>A0ABY6CN30</accession>
<name>A0ABY6CN30_9BACT</name>